<dbReference type="AlphaFoldDB" id="A0AAV6NLP4"/>
<proteinExistence type="predicted"/>
<evidence type="ECO:0000313" key="9">
    <source>
        <dbReference type="EMBL" id="KAG6599330.1"/>
    </source>
</evidence>
<feature type="region of interest" description="Disordered" evidence="6">
    <location>
        <begin position="887"/>
        <end position="934"/>
    </location>
</feature>
<dbReference type="GO" id="GO:0016020">
    <property type="term" value="C:membrane"/>
    <property type="evidence" value="ECO:0007669"/>
    <property type="project" value="UniProtKB-SubCell"/>
</dbReference>
<name>A0AAV6NLP4_9ROSI</name>
<accession>A0AAV6NLP4</accession>
<feature type="region of interest" description="Disordered" evidence="6">
    <location>
        <begin position="422"/>
        <end position="566"/>
    </location>
</feature>
<keyword evidence="10" id="KW-1185">Reference proteome</keyword>
<keyword evidence="3 7" id="KW-1133">Transmembrane helix</keyword>
<keyword evidence="5" id="KW-0175">Coiled coil</keyword>
<gene>
    <name evidence="9" type="primary">MYOB1</name>
    <name evidence="9" type="ORF">SDJN03_09108</name>
</gene>
<keyword evidence="2 7" id="KW-0812">Transmembrane</keyword>
<dbReference type="Pfam" id="PF04576">
    <property type="entry name" value="Zein-binding"/>
    <property type="match status" value="1"/>
</dbReference>
<feature type="non-terminal residue" evidence="9">
    <location>
        <position position="1"/>
    </location>
</feature>
<evidence type="ECO:0000259" key="8">
    <source>
        <dbReference type="PROSITE" id="PS51775"/>
    </source>
</evidence>
<feature type="compositionally biased region" description="Basic and acidic residues" evidence="6">
    <location>
        <begin position="914"/>
        <end position="934"/>
    </location>
</feature>
<feature type="coiled-coil region" evidence="5">
    <location>
        <begin position="937"/>
        <end position="964"/>
    </location>
</feature>
<dbReference type="Proteomes" id="UP000685013">
    <property type="component" value="Chromosome 5"/>
</dbReference>
<feature type="compositionally biased region" description="Basic and acidic residues" evidence="6">
    <location>
        <begin position="427"/>
        <end position="442"/>
    </location>
</feature>
<dbReference type="PANTHER" id="PTHR31448">
    <property type="entry name" value="MYOSIN-BINDING PROTEIN 2"/>
    <property type="match status" value="1"/>
</dbReference>
<feature type="transmembrane region" description="Helical" evidence="7">
    <location>
        <begin position="17"/>
        <end position="41"/>
    </location>
</feature>
<evidence type="ECO:0000256" key="1">
    <source>
        <dbReference type="ARBA" id="ARBA00004167"/>
    </source>
</evidence>
<dbReference type="EMBL" id="JAGKQH010000005">
    <property type="protein sequence ID" value="KAG6599330.1"/>
    <property type="molecule type" value="Genomic_DNA"/>
</dbReference>
<organism evidence="9 10">
    <name type="scientific">Cucurbita argyrosperma subsp. sororia</name>
    <dbReference type="NCBI Taxonomy" id="37648"/>
    <lineage>
        <taxon>Eukaryota</taxon>
        <taxon>Viridiplantae</taxon>
        <taxon>Streptophyta</taxon>
        <taxon>Embryophyta</taxon>
        <taxon>Tracheophyta</taxon>
        <taxon>Spermatophyta</taxon>
        <taxon>Magnoliopsida</taxon>
        <taxon>eudicotyledons</taxon>
        <taxon>Gunneridae</taxon>
        <taxon>Pentapetalae</taxon>
        <taxon>rosids</taxon>
        <taxon>fabids</taxon>
        <taxon>Cucurbitales</taxon>
        <taxon>Cucurbitaceae</taxon>
        <taxon>Cucurbiteae</taxon>
        <taxon>Cucurbita</taxon>
    </lineage>
</organism>
<comment type="caution">
    <text evidence="9">The sequence shown here is derived from an EMBL/GenBank/DDBJ whole genome shotgun (WGS) entry which is preliminary data.</text>
</comment>
<evidence type="ECO:0000256" key="5">
    <source>
        <dbReference type="SAM" id="Coils"/>
    </source>
</evidence>
<evidence type="ECO:0000256" key="4">
    <source>
        <dbReference type="ARBA" id="ARBA00023136"/>
    </source>
</evidence>
<dbReference type="InterPro" id="IPR039306">
    <property type="entry name" value="MYOB"/>
</dbReference>
<dbReference type="PANTHER" id="PTHR31448:SF32">
    <property type="entry name" value="MYOSIN-BINDING PROTEIN 1"/>
    <property type="match status" value="1"/>
</dbReference>
<feature type="coiled-coil region" evidence="5">
    <location>
        <begin position="714"/>
        <end position="780"/>
    </location>
</feature>
<sequence length="1014" mass="112179">MGTLSVEACTGGSLRTYLLSAVSECLLICMLFLHSIFSYFITKCARLWKLRIPCLLCSRLDHVFGSEKKGYLWTLICGKHKLEVSSLVLCHAHNKLVNVHEMCENCLFSFATINKLNSETYRLLVGKLGEDPHFGIDSDPLLGEQKHCSCCEESYVPRGFVQTLIQTRSSGLKTEDLNVPLSSSIVPCKVDTQGSCCEESYVPRGFVQTLIQTRSSELKAEDLDVPLSSSIVPCKVDIQESCCEDSYVPRGFVQTLIQTRSSELKTEDLDVPFSSSIVPCKVDIQGPPSNPLPHVQYKELNITSDTESDGNGGTLVVETANSKDDLSLQDDNMEANFNSLASNLTSTTLVEPALAPEPLVLLGDDALPHVERGVSIGHGLDELTPKHVEANDGFSSPNDLLSLDNMVPSSNTIVTSVEAVEESYVTRSEEHETKSRGTEKAEISPTKATSEEDTETQPVSSDAAQMAPISPTKATSEEDTETQPVSSDAAQMAPISPTKATSEEDTETQPVSSDAAQMAPISPTKATSEEDTETQPVSSDAAQMAPISPTKATSEEDTETQPVSSDAAQMAPNTLELGDAYKIAVGARAGRQLSGKLSEQWIEKDSSKVSDDLKLLMTQLSFNRTNDQSREMSPRLSINGDDVSNIVGMQIPQKRISLERNESSLDSLDGSIVSEIEGENVVDRLKRQVEYDKNLMISLYKELEEERNASAIAANQAMAMITRLQEEKANLHMEALQCLRMMEEQSEYDDDALQKANDLITEKDKEIQDLEAELEFFRINFPNAYTIDNLIEMSVKERDIGVVHLESNQIGTIGYGNLVVGKPDIHEKVGSEGGTFNNLLSEFEDEKINILQCLKKLENMIHLFSINGVKMDLSNGEYLGTDDLKLENGEDHAKDDDDDNDNDDCLPSLANPPFDKESNELDRSDRNSSSNTEREDFAFLRNEVSKLNKRMEVLEADKNILEHTINSLIRGEEGLQSQPLRRRDEGDVDVDRERLELRKLYSSNSLFSRKIRRI</sequence>
<evidence type="ECO:0000256" key="7">
    <source>
        <dbReference type="SAM" id="Phobius"/>
    </source>
</evidence>
<keyword evidence="4 7" id="KW-0472">Membrane</keyword>
<reference evidence="9 10" key="1">
    <citation type="journal article" date="2021" name="Hortic Res">
        <title>The domestication of Cucurbita argyrosperma as revealed by the genome of its wild relative.</title>
        <authorList>
            <person name="Barrera-Redondo J."/>
            <person name="Sanchez-de la Vega G."/>
            <person name="Aguirre-Liguori J.A."/>
            <person name="Castellanos-Morales G."/>
            <person name="Gutierrez-Guerrero Y.T."/>
            <person name="Aguirre-Dugua X."/>
            <person name="Aguirre-Planter E."/>
            <person name="Tenaillon M.I."/>
            <person name="Lira-Saade R."/>
            <person name="Eguiarte L.E."/>
        </authorList>
    </citation>
    <scope>NUCLEOTIDE SEQUENCE [LARGE SCALE GENOMIC DNA]</scope>
    <source>
        <strain evidence="9">JBR-2021</strain>
    </source>
</reference>
<dbReference type="GO" id="GO:0080115">
    <property type="term" value="F:myosin XI tail binding"/>
    <property type="evidence" value="ECO:0007669"/>
    <property type="project" value="UniProtKB-ARBA"/>
</dbReference>
<dbReference type="PROSITE" id="PS51775">
    <property type="entry name" value="GTD_BINDING"/>
    <property type="match status" value="1"/>
</dbReference>
<feature type="domain" description="GTD-binding" evidence="8">
    <location>
        <begin position="680"/>
        <end position="778"/>
    </location>
</feature>
<evidence type="ECO:0000256" key="3">
    <source>
        <dbReference type="ARBA" id="ARBA00022989"/>
    </source>
</evidence>
<protein>
    <submittedName>
        <fullName evidence="9">Myosin-binding protein 1</fullName>
    </submittedName>
</protein>
<evidence type="ECO:0000256" key="6">
    <source>
        <dbReference type="SAM" id="MobiDB-lite"/>
    </source>
</evidence>
<comment type="subcellular location">
    <subcellularLocation>
        <location evidence="1">Membrane</location>
        <topology evidence="1">Single-pass membrane protein</topology>
    </subcellularLocation>
</comment>
<evidence type="ECO:0000256" key="2">
    <source>
        <dbReference type="ARBA" id="ARBA00022692"/>
    </source>
</evidence>
<dbReference type="InterPro" id="IPR007656">
    <property type="entry name" value="GTD-bd"/>
</dbReference>
<evidence type="ECO:0000313" key="10">
    <source>
        <dbReference type="Proteomes" id="UP000685013"/>
    </source>
</evidence>